<dbReference type="PROSITE" id="PS01033">
    <property type="entry name" value="GLOBIN"/>
    <property type="match status" value="1"/>
</dbReference>
<dbReference type="CDD" id="cd14777">
    <property type="entry name" value="Yhb1-globin-like"/>
    <property type="match status" value="1"/>
</dbReference>
<dbReference type="InterPro" id="IPR017927">
    <property type="entry name" value="FAD-bd_FR_type"/>
</dbReference>
<gene>
    <name evidence="15" type="primary">hmp</name>
    <name evidence="18" type="ORF">AOX59_17470</name>
</gene>
<feature type="region of interest" description="Reductase" evidence="15">
    <location>
        <begin position="165"/>
        <end position="432"/>
    </location>
</feature>
<dbReference type="GO" id="GO:0009636">
    <property type="term" value="P:response to toxic substance"/>
    <property type="evidence" value="ECO:0007669"/>
    <property type="project" value="UniProtKB-KW"/>
</dbReference>
<dbReference type="Gene3D" id="1.10.490.10">
    <property type="entry name" value="Globins"/>
    <property type="match status" value="1"/>
</dbReference>
<dbReference type="GO" id="GO:0019825">
    <property type="term" value="F:oxygen binding"/>
    <property type="evidence" value="ECO:0007669"/>
    <property type="project" value="InterPro"/>
</dbReference>
<evidence type="ECO:0000256" key="15">
    <source>
        <dbReference type="HAMAP-Rule" id="MF_01252"/>
    </source>
</evidence>
<keyword evidence="8 15" id="KW-0274">FAD</keyword>
<feature type="binding site" evidence="15">
    <location>
        <begin position="291"/>
        <end position="296"/>
    </location>
    <ligand>
        <name>NADP(+)</name>
        <dbReference type="ChEBI" id="CHEBI:58349"/>
    </ligand>
</feature>
<evidence type="ECO:0000313" key="19">
    <source>
        <dbReference type="Proteomes" id="UP000050331"/>
    </source>
</evidence>
<dbReference type="HAMAP" id="MF_01252">
    <property type="entry name" value="Hmp"/>
    <property type="match status" value="1"/>
</dbReference>
<keyword evidence="4 15" id="KW-0349">Heme</keyword>
<evidence type="ECO:0000256" key="10">
    <source>
        <dbReference type="ARBA" id="ARBA00023002"/>
    </source>
</evidence>
<evidence type="ECO:0000256" key="14">
    <source>
        <dbReference type="ARBA" id="ARBA00049433"/>
    </source>
</evidence>
<organism evidence="18 19">
    <name type="scientific">Lentibacillus amyloliquefaciens</name>
    <dbReference type="NCBI Taxonomy" id="1472767"/>
    <lineage>
        <taxon>Bacteria</taxon>
        <taxon>Bacillati</taxon>
        <taxon>Bacillota</taxon>
        <taxon>Bacilli</taxon>
        <taxon>Bacillales</taxon>
        <taxon>Bacillaceae</taxon>
        <taxon>Lentibacillus</taxon>
    </lineage>
</organism>
<comment type="cofactor">
    <cofactor evidence="15">
        <name>heme b</name>
        <dbReference type="ChEBI" id="CHEBI:60344"/>
    </cofactor>
    <text evidence="15">Binds 1 heme b (iron(II)-protoporphyrin IX) group per subunit.</text>
</comment>
<evidence type="ECO:0000256" key="3">
    <source>
        <dbReference type="ARBA" id="ARBA00022448"/>
    </source>
</evidence>
<dbReference type="PROSITE" id="PS51384">
    <property type="entry name" value="FAD_FR"/>
    <property type="match status" value="1"/>
</dbReference>
<dbReference type="CDD" id="cd06184">
    <property type="entry name" value="flavohem_like_fad_nad_binding"/>
    <property type="match status" value="1"/>
</dbReference>
<dbReference type="FunFam" id="1.10.490.10:FF:000003">
    <property type="entry name" value="Flavohemoprotein"/>
    <property type="match status" value="1"/>
</dbReference>
<dbReference type="KEGG" id="lao:AOX59_17470"/>
<evidence type="ECO:0000256" key="5">
    <source>
        <dbReference type="ARBA" id="ARBA00022621"/>
    </source>
</evidence>
<dbReference type="Proteomes" id="UP000050331">
    <property type="component" value="Chromosome"/>
</dbReference>
<comment type="cofactor">
    <cofactor evidence="15">
        <name>FAD</name>
        <dbReference type="ChEBI" id="CHEBI:57692"/>
    </cofactor>
    <text evidence="15">Binds 1 FAD per subunit.</text>
</comment>
<evidence type="ECO:0000256" key="13">
    <source>
        <dbReference type="ARBA" id="ARBA00048649"/>
    </source>
</evidence>
<evidence type="ECO:0000256" key="7">
    <source>
        <dbReference type="ARBA" id="ARBA00022723"/>
    </source>
</evidence>
<dbReference type="PRINTS" id="PR00410">
    <property type="entry name" value="PHEHYDRXLASE"/>
</dbReference>
<dbReference type="PANTHER" id="PTHR43396:SF3">
    <property type="entry name" value="FLAVOHEMOPROTEIN"/>
    <property type="match status" value="1"/>
</dbReference>
<dbReference type="EC" id="1.14.12.17" evidence="15"/>
<evidence type="ECO:0000256" key="12">
    <source>
        <dbReference type="ARBA" id="ARBA00023027"/>
    </source>
</evidence>
<keyword evidence="10 15" id="KW-0560">Oxidoreductase</keyword>
<feature type="binding site" evidence="15">
    <location>
        <begin position="222"/>
        <end position="225"/>
    </location>
    <ligand>
        <name>FAD</name>
        <dbReference type="ChEBI" id="CHEBI:57692"/>
    </ligand>
</feature>
<dbReference type="GO" id="GO:0071949">
    <property type="term" value="F:FAD binding"/>
    <property type="evidence" value="ECO:0007669"/>
    <property type="project" value="InterPro"/>
</dbReference>
<feature type="site" description="Influences the redox potential of the prosthetic heme and FAD groups" evidence="15">
    <location>
        <position position="412"/>
    </location>
</feature>
<evidence type="ECO:0000313" key="18">
    <source>
        <dbReference type="EMBL" id="ALX50208.1"/>
    </source>
</evidence>
<dbReference type="Gene3D" id="2.40.30.10">
    <property type="entry name" value="Translation factors"/>
    <property type="match status" value="1"/>
</dbReference>
<dbReference type="Gene3D" id="3.40.50.80">
    <property type="entry name" value="Nucleotide-binding domain of ferredoxin-NADP reductase (FNR) module"/>
    <property type="match status" value="1"/>
</dbReference>
<dbReference type="Pfam" id="PF00970">
    <property type="entry name" value="FAD_binding_6"/>
    <property type="match status" value="1"/>
</dbReference>
<dbReference type="GO" id="GO:0071500">
    <property type="term" value="P:cellular response to nitrosative stress"/>
    <property type="evidence" value="ECO:0007669"/>
    <property type="project" value="TreeGrafter"/>
</dbReference>
<feature type="domain" description="Globin" evidence="16">
    <location>
        <begin position="15"/>
        <end position="154"/>
    </location>
</feature>
<evidence type="ECO:0000256" key="4">
    <source>
        <dbReference type="ARBA" id="ARBA00022617"/>
    </source>
</evidence>
<dbReference type="AlphaFoldDB" id="A0A0U3WAR8"/>
<dbReference type="GO" id="GO:0008941">
    <property type="term" value="F:nitric oxide dioxygenase NAD(P)H activity"/>
    <property type="evidence" value="ECO:0007669"/>
    <property type="project" value="UniProtKB-UniRule"/>
</dbReference>
<dbReference type="InterPro" id="IPR009050">
    <property type="entry name" value="Globin-like_sf"/>
</dbReference>
<evidence type="ECO:0000256" key="6">
    <source>
        <dbReference type="ARBA" id="ARBA00022630"/>
    </source>
</evidence>
<feature type="binding site" evidence="15">
    <location>
        <position position="206"/>
    </location>
    <ligand>
        <name>FAD</name>
        <dbReference type="ChEBI" id="CHEBI:57692"/>
    </ligand>
</feature>
<reference evidence="18 19" key="1">
    <citation type="submission" date="2016-01" db="EMBL/GenBank/DDBJ databases">
        <title>Complete genome sequence of strain Lentibacillus amyloliquefaciens LAM0015T isolated from saline sediment.</title>
        <authorList>
            <person name="Wang J.-L."/>
            <person name="He M.-X."/>
        </authorList>
    </citation>
    <scope>NUCLEOTIDE SEQUENCE [LARGE SCALE GENOMIC DNA]</scope>
    <source>
        <strain evidence="18 19">LAM0015</strain>
    </source>
</reference>
<dbReference type="SUPFAM" id="SSF46458">
    <property type="entry name" value="Globin-like"/>
    <property type="match status" value="1"/>
</dbReference>
<dbReference type="GO" id="GO:0046210">
    <property type="term" value="P:nitric oxide catabolic process"/>
    <property type="evidence" value="ECO:0007669"/>
    <property type="project" value="TreeGrafter"/>
</dbReference>
<keyword evidence="12 15" id="KW-0520">NAD</keyword>
<feature type="site" description="Involved in heme-bound ligand stabilization and O-O bond activation" evidence="15">
    <location>
        <position position="45"/>
    </location>
</feature>
<comment type="function">
    <text evidence="15">Is involved in NO detoxification in an aerobic process, termed nitric oxide dioxygenase (NOD) reaction that utilizes O(2) and NAD(P)H to convert NO to nitrate, which protects the bacterium from various noxious nitrogen compounds. Therefore, plays a central role in the inducible response to nitrosative stress.</text>
</comment>
<evidence type="ECO:0000256" key="11">
    <source>
        <dbReference type="ARBA" id="ARBA00023004"/>
    </source>
</evidence>
<dbReference type="NCBIfam" id="NF009805">
    <property type="entry name" value="PRK13289.1"/>
    <property type="match status" value="1"/>
</dbReference>
<proteinExistence type="inferred from homology"/>
<dbReference type="Pfam" id="PF00042">
    <property type="entry name" value="Globin"/>
    <property type="match status" value="1"/>
</dbReference>
<feature type="binding site" description="proximal binding residue" evidence="15">
    <location>
        <position position="101"/>
    </location>
    <ligand>
        <name>heme b</name>
        <dbReference type="ChEBI" id="CHEBI:60344"/>
    </ligand>
    <ligandPart>
        <name>Fe</name>
        <dbReference type="ChEBI" id="CHEBI:18248"/>
    </ligandPart>
</feature>
<name>A0A0U3WAR8_9BACI</name>
<dbReference type="GO" id="GO:0020037">
    <property type="term" value="F:heme binding"/>
    <property type="evidence" value="ECO:0007669"/>
    <property type="project" value="InterPro"/>
</dbReference>
<evidence type="ECO:0000256" key="1">
    <source>
        <dbReference type="ARBA" id="ARBA00006401"/>
    </source>
</evidence>
<keyword evidence="3 15" id="KW-0813">Transport</keyword>
<dbReference type="InterPro" id="IPR000971">
    <property type="entry name" value="Globin"/>
</dbReference>
<keyword evidence="9 15" id="KW-0521">NADP</keyword>
<keyword evidence="15" id="KW-0216">Detoxification</keyword>
<accession>A0A0U3WAR8</accession>
<keyword evidence="18" id="KW-0223">Dioxygenase</keyword>
<dbReference type="EMBL" id="CP013862">
    <property type="protein sequence ID" value="ALX50208.1"/>
    <property type="molecule type" value="Genomic_DNA"/>
</dbReference>
<dbReference type="Pfam" id="PF00175">
    <property type="entry name" value="NAD_binding_1"/>
    <property type="match status" value="1"/>
</dbReference>
<comment type="caution">
    <text evidence="15">Lacks conserved residue(s) required for the propagation of feature annotation.</text>
</comment>
<keyword evidence="19" id="KW-1185">Reference proteome</keyword>
<dbReference type="FunFam" id="2.40.30.10:FF:000034">
    <property type="entry name" value="Flavohemoprotein"/>
    <property type="match status" value="1"/>
</dbReference>
<comment type="catalytic activity">
    <reaction evidence="13 15">
        <text>2 nitric oxide + NADH + 2 O2 = 2 nitrate + NAD(+) + H(+)</text>
        <dbReference type="Rhea" id="RHEA:19469"/>
        <dbReference type="ChEBI" id="CHEBI:15378"/>
        <dbReference type="ChEBI" id="CHEBI:15379"/>
        <dbReference type="ChEBI" id="CHEBI:16480"/>
        <dbReference type="ChEBI" id="CHEBI:17632"/>
        <dbReference type="ChEBI" id="CHEBI:57540"/>
        <dbReference type="ChEBI" id="CHEBI:57945"/>
        <dbReference type="EC" id="1.14.12.17"/>
    </reaction>
</comment>
<dbReference type="InterPro" id="IPR017938">
    <property type="entry name" value="Riboflavin_synthase-like_b-brl"/>
</dbReference>
<comment type="similarity">
    <text evidence="1 15">In the C-terminal section; belongs to the flavoprotein pyridine nucleotide cytochrome reductase family.</text>
</comment>
<dbReference type="SUPFAM" id="SSF63380">
    <property type="entry name" value="Riboflavin synthase domain-like"/>
    <property type="match status" value="1"/>
</dbReference>
<keyword evidence="6 15" id="KW-0285">Flavoprotein</keyword>
<dbReference type="InterPro" id="IPR001433">
    <property type="entry name" value="OxRdtase_FAD/NAD-bd"/>
</dbReference>
<evidence type="ECO:0000259" key="16">
    <source>
        <dbReference type="PROSITE" id="PS01033"/>
    </source>
</evidence>
<keyword evidence="11 15" id="KW-0408">Iron</keyword>
<dbReference type="FunFam" id="3.40.50.80:FF:000010">
    <property type="entry name" value="Flavohemoprotein"/>
    <property type="match status" value="1"/>
</dbReference>
<dbReference type="InterPro" id="IPR023950">
    <property type="entry name" value="Hmp"/>
</dbReference>
<comment type="catalytic activity">
    <reaction evidence="14 15">
        <text>2 nitric oxide + NADPH + 2 O2 = 2 nitrate + NADP(+) + H(+)</text>
        <dbReference type="Rhea" id="RHEA:19465"/>
        <dbReference type="ChEBI" id="CHEBI:15378"/>
        <dbReference type="ChEBI" id="CHEBI:15379"/>
        <dbReference type="ChEBI" id="CHEBI:16480"/>
        <dbReference type="ChEBI" id="CHEBI:17632"/>
        <dbReference type="ChEBI" id="CHEBI:57783"/>
        <dbReference type="ChEBI" id="CHEBI:58349"/>
        <dbReference type="EC" id="1.14.12.17"/>
    </reaction>
</comment>
<feature type="domain" description="FAD-binding FR-type" evidence="17">
    <location>
        <begin position="168"/>
        <end position="279"/>
    </location>
</feature>
<dbReference type="InterPro" id="IPR008333">
    <property type="entry name" value="Cbr1-like_FAD-bd_dom"/>
</dbReference>
<feature type="site" description="Influences the redox potential of the prosthetic heme and FAD groups" evidence="15">
    <location>
        <position position="100"/>
    </location>
</feature>
<evidence type="ECO:0000256" key="9">
    <source>
        <dbReference type="ARBA" id="ARBA00022857"/>
    </source>
</evidence>
<dbReference type="InterPro" id="IPR039261">
    <property type="entry name" value="FNR_nucleotide-bd"/>
</dbReference>
<dbReference type="GO" id="GO:0046872">
    <property type="term" value="F:metal ion binding"/>
    <property type="evidence" value="ECO:0007669"/>
    <property type="project" value="UniProtKB-KW"/>
</dbReference>
<feature type="active site" description="Charge relay system" evidence="15">
    <location>
        <position position="153"/>
    </location>
</feature>
<dbReference type="SUPFAM" id="SSF52343">
    <property type="entry name" value="Ferredoxin reductase-like, C-terminal NADP-linked domain"/>
    <property type="match status" value="1"/>
</dbReference>
<evidence type="ECO:0000256" key="8">
    <source>
        <dbReference type="ARBA" id="ARBA00022827"/>
    </source>
</evidence>
<comment type="similarity">
    <text evidence="2 15">Belongs to the globin family. Two-domain flavohemoproteins subfamily.</text>
</comment>
<dbReference type="GO" id="GO:0005344">
    <property type="term" value="F:oxygen carrier activity"/>
    <property type="evidence" value="ECO:0007669"/>
    <property type="project" value="UniProtKB-UniRule"/>
</dbReference>
<dbReference type="PANTHER" id="PTHR43396">
    <property type="entry name" value="FLAVOHEMOPROTEIN"/>
    <property type="match status" value="1"/>
</dbReference>
<evidence type="ECO:0000259" key="17">
    <source>
        <dbReference type="PROSITE" id="PS51384"/>
    </source>
</evidence>
<sequence length="432" mass="47968">MVYIGKIITLLEGTSLSLDKEKLEIVKATAPVLKKNSIEIGKHFYELLFTKVPELRNIFNQTNQKRGLQQEALVYSVYAAGENIDSMENINQLVERIAEKHVSLGVKPEQYPIVGEVLIEAVQDVLGDAATDDVIEAWRAAYDYIANLFIEIEKKKFDKTEQQEGGWTGFREFVVDEKIQETSDVVSLCLKPKDGQPIAAYKAGQYLTIKADIDGEPHTHMRQYSLSGPSGKDYYKISVKREKGHGDWPDGVVSGYLHDQAREGDTLELSAPAGDFTITSEKGPIVLLSGGIGLTPVVGMLDTIAEKDPNRPVTFIHATQNSSAHAMKAHIEQIAADHANVSSFVCYDSPSDADRTSRNYDKEGFVDLPWLQSILSCGNKADFYCCGPAPFMKAVDQGLKEWGVSSEKRHYELFNPVSMLNERSEEKEAAIL</sequence>
<comment type="domain">
    <text evidence="15">Consists of two distinct domains; an N-terminal heme-containing oxygen-binding domain and a C-terminal reductase domain with binding sites for FAD and NAD(P)H.</text>
</comment>
<dbReference type="InterPro" id="IPR012292">
    <property type="entry name" value="Globin/Proto"/>
</dbReference>
<protein>
    <recommendedName>
        <fullName evidence="15">Flavohemoprotein</fullName>
    </recommendedName>
    <alternativeName>
        <fullName evidence="15">Flavohemoglobin</fullName>
    </alternativeName>
    <alternativeName>
        <fullName evidence="15">Hemoglobin-like protein</fullName>
    </alternativeName>
    <alternativeName>
        <fullName evidence="15">Nitric oxide dioxygenase</fullName>
        <shortName evidence="15">NO oxygenase</shortName>
        <shortName evidence="15">NOD</shortName>
        <ecNumber evidence="15">1.14.12.17</ecNumber>
    </alternativeName>
</protein>
<keyword evidence="5 15" id="KW-0561">Oxygen transport</keyword>
<evidence type="ECO:0000256" key="2">
    <source>
        <dbReference type="ARBA" id="ARBA00008414"/>
    </source>
</evidence>
<keyword evidence="7 15" id="KW-0479">Metal-binding</keyword>
<dbReference type="STRING" id="1472767.AOX59_17470"/>
<feature type="active site" description="Charge relay system" evidence="15">
    <location>
        <position position="111"/>
    </location>
</feature>